<dbReference type="Proteomes" id="UP000215086">
    <property type="component" value="Chromosome"/>
</dbReference>
<feature type="compositionally biased region" description="Polar residues" evidence="1">
    <location>
        <begin position="35"/>
        <end position="44"/>
    </location>
</feature>
<dbReference type="KEGG" id="ttf:THTE_2775"/>
<feature type="compositionally biased region" description="Polar residues" evidence="1">
    <location>
        <begin position="8"/>
        <end position="28"/>
    </location>
</feature>
<reference evidence="2 3" key="1">
    <citation type="journal article" name="Front. Microbiol.">
        <title>Sugar Metabolism of the First Thermophilic Planctomycete Thermogutta terrifontis: Comparative Genomic and Transcriptomic Approaches.</title>
        <authorList>
            <person name="Elcheninov A.G."/>
            <person name="Menzel P."/>
            <person name="Gudbergsdottir S.R."/>
            <person name="Slesarev A.I."/>
            <person name="Kadnikov V.V."/>
            <person name="Krogh A."/>
            <person name="Bonch-Osmolovskaya E.A."/>
            <person name="Peng X."/>
            <person name="Kublanov I.V."/>
        </authorList>
    </citation>
    <scope>NUCLEOTIDE SEQUENCE [LARGE SCALE GENOMIC DNA]</scope>
    <source>
        <strain evidence="2 3">R1</strain>
    </source>
</reference>
<organism evidence="2 3">
    <name type="scientific">Thermogutta terrifontis</name>
    <dbReference type="NCBI Taxonomy" id="1331910"/>
    <lineage>
        <taxon>Bacteria</taxon>
        <taxon>Pseudomonadati</taxon>
        <taxon>Planctomycetota</taxon>
        <taxon>Planctomycetia</taxon>
        <taxon>Pirellulales</taxon>
        <taxon>Thermoguttaceae</taxon>
        <taxon>Thermogutta</taxon>
    </lineage>
</organism>
<protein>
    <submittedName>
        <fullName evidence="2">Uncharacterized protein</fullName>
    </submittedName>
</protein>
<keyword evidence="3" id="KW-1185">Reference proteome</keyword>
<evidence type="ECO:0000313" key="2">
    <source>
        <dbReference type="EMBL" id="ASV75377.1"/>
    </source>
</evidence>
<name>A0A286RHE9_9BACT</name>
<dbReference type="EMBL" id="CP018477">
    <property type="protein sequence ID" value="ASV75377.1"/>
    <property type="molecule type" value="Genomic_DNA"/>
</dbReference>
<evidence type="ECO:0000313" key="3">
    <source>
        <dbReference type="Proteomes" id="UP000215086"/>
    </source>
</evidence>
<sequence length="44" mass="5093">MDFRHNLSVKQQTPPGHRCVQQNRSPHSSSRDRSTLSTNTHHLL</sequence>
<gene>
    <name evidence="2" type="ORF">THTE_2775</name>
</gene>
<feature type="region of interest" description="Disordered" evidence="1">
    <location>
        <begin position="1"/>
        <end position="44"/>
    </location>
</feature>
<evidence type="ECO:0000256" key="1">
    <source>
        <dbReference type="SAM" id="MobiDB-lite"/>
    </source>
</evidence>
<accession>A0A286RHE9</accession>
<dbReference type="AlphaFoldDB" id="A0A286RHE9"/>
<proteinExistence type="predicted"/>